<name>A0A8S5N472_9CAUD</name>
<evidence type="ECO:0000313" key="1">
    <source>
        <dbReference type="EMBL" id="DAD89414.1"/>
    </source>
</evidence>
<sequence length="61" mass="7006">MKTMVVFSKEDFEALSALLQNAICDAETLEKTNHSYLTNRLTDTLYRAKQYLKEDSDNGDD</sequence>
<organism evidence="1">
    <name type="scientific">Podoviridae sp. ctiJY10</name>
    <dbReference type="NCBI Taxonomy" id="2826572"/>
    <lineage>
        <taxon>Viruses</taxon>
        <taxon>Duplodnaviria</taxon>
        <taxon>Heunggongvirae</taxon>
        <taxon>Uroviricota</taxon>
        <taxon>Caudoviricetes</taxon>
    </lineage>
</organism>
<dbReference type="EMBL" id="BK015060">
    <property type="protein sequence ID" value="DAD89414.1"/>
    <property type="molecule type" value="Genomic_DNA"/>
</dbReference>
<reference evidence="1" key="1">
    <citation type="journal article" date="2021" name="Proc. Natl. Acad. Sci. U.S.A.">
        <title>A Catalog of Tens of Thousands of Viruses from Human Metagenomes Reveals Hidden Associations with Chronic Diseases.</title>
        <authorList>
            <person name="Tisza M.J."/>
            <person name="Buck C.B."/>
        </authorList>
    </citation>
    <scope>NUCLEOTIDE SEQUENCE</scope>
    <source>
        <strain evidence="1">CtiJY10</strain>
    </source>
</reference>
<proteinExistence type="predicted"/>
<accession>A0A8S5N472</accession>
<protein>
    <submittedName>
        <fullName evidence="1">Uncharacterized protein</fullName>
    </submittedName>
</protein>